<dbReference type="Pfam" id="PF00571">
    <property type="entry name" value="CBS"/>
    <property type="match status" value="2"/>
</dbReference>
<dbReference type="Gene3D" id="3.10.580.10">
    <property type="entry name" value="CBS-domain"/>
    <property type="match status" value="1"/>
</dbReference>
<dbReference type="InterPro" id="IPR005170">
    <property type="entry name" value="Transptr-assoc_dom"/>
</dbReference>
<feature type="domain" description="CBS" evidence="4">
    <location>
        <begin position="128"/>
        <end position="185"/>
    </location>
</feature>
<accession>A0A921AUS1</accession>
<evidence type="ECO:0000259" key="4">
    <source>
        <dbReference type="PROSITE" id="PS51371"/>
    </source>
</evidence>
<dbReference type="SMART" id="SM01091">
    <property type="entry name" value="CorC_HlyC"/>
    <property type="match status" value="1"/>
</dbReference>
<evidence type="ECO:0000256" key="3">
    <source>
        <dbReference type="PROSITE-ProRule" id="PRU00703"/>
    </source>
</evidence>
<feature type="domain" description="CBS" evidence="4">
    <location>
        <begin position="62"/>
        <end position="122"/>
    </location>
</feature>
<protein>
    <submittedName>
        <fullName evidence="5">Hemolysin family protein</fullName>
    </submittedName>
</protein>
<dbReference type="AlphaFoldDB" id="A0A921AUS1"/>
<dbReference type="Pfam" id="PF03471">
    <property type="entry name" value="CorC_HlyC"/>
    <property type="match status" value="1"/>
</dbReference>
<dbReference type="Proteomes" id="UP000698963">
    <property type="component" value="Unassembled WGS sequence"/>
</dbReference>
<dbReference type="PANTHER" id="PTHR43099:SF5">
    <property type="entry name" value="HLYC_CORC FAMILY TRANSPORTER"/>
    <property type="match status" value="1"/>
</dbReference>
<proteinExistence type="predicted"/>
<organism evidence="5 6">
    <name type="scientific">Mailhella massiliensis</name>
    <dbReference type="NCBI Taxonomy" id="1903261"/>
    <lineage>
        <taxon>Bacteria</taxon>
        <taxon>Pseudomonadati</taxon>
        <taxon>Thermodesulfobacteriota</taxon>
        <taxon>Desulfovibrionia</taxon>
        <taxon>Desulfovibrionales</taxon>
        <taxon>Desulfovibrionaceae</taxon>
        <taxon>Mailhella</taxon>
    </lineage>
</organism>
<keyword evidence="2 3" id="KW-0129">CBS domain</keyword>
<dbReference type="GO" id="GO:0050660">
    <property type="term" value="F:flavin adenine dinucleotide binding"/>
    <property type="evidence" value="ECO:0007669"/>
    <property type="project" value="InterPro"/>
</dbReference>
<dbReference type="InterPro" id="IPR036318">
    <property type="entry name" value="FAD-bd_PCMH-like_sf"/>
</dbReference>
<dbReference type="InterPro" id="IPR044751">
    <property type="entry name" value="Ion_transp-like_CBS"/>
</dbReference>
<evidence type="ECO:0000256" key="1">
    <source>
        <dbReference type="ARBA" id="ARBA00022737"/>
    </source>
</evidence>
<reference evidence="5" key="1">
    <citation type="journal article" date="2021" name="PeerJ">
        <title>Extensive microbial diversity within the chicken gut microbiome revealed by metagenomics and culture.</title>
        <authorList>
            <person name="Gilroy R."/>
            <person name="Ravi A."/>
            <person name="Getino M."/>
            <person name="Pursley I."/>
            <person name="Horton D.L."/>
            <person name="Alikhan N.F."/>
            <person name="Baker D."/>
            <person name="Gharbi K."/>
            <person name="Hall N."/>
            <person name="Watson M."/>
            <person name="Adriaenssens E.M."/>
            <person name="Foster-Nyarko E."/>
            <person name="Jarju S."/>
            <person name="Secka A."/>
            <person name="Antonio M."/>
            <person name="Oren A."/>
            <person name="Chaudhuri R.R."/>
            <person name="La Ragione R."/>
            <person name="Hildebrand F."/>
            <person name="Pallen M.J."/>
        </authorList>
    </citation>
    <scope>NUCLEOTIDE SEQUENCE</scope>
    <source>
        <strain evidence="5">ChiGjej2B2-19336</strain>
    </source>
</reference>
<name>A0A921AUS1_9BACT</name>
<evidence type="ECO:0000256" key="2">
    <source>
        <dbReference type="ARBA" id="ARBA00023122"/>
    </source>
</evidence>
<dbReference type="InterPro" id="IPR016169">
    <property type="entry name" value="FAD-bd_PCMH_sub2"/>
</dbReference>
<keyword evidence="1" id="KW-0677">Repeat</keyword>
<evidence type="ECO:0000313" key="6">
    <source>
        <dbReference type="Proteomes" id="UP000698963"/>
    </source>
</evidence>
<dbReference type="CDD" id="cd04590">
    <property type="entry name" value="CBS_pair_CorC_HlyC_assoc"/>
    <property type="match status" value="1"/>
</dbReference>
<sequence length="273" mass="30195">MDGESHSSVWSKLGSFFSGKSSEDHLEQAIREAREEGELKAEEGSMLLSILSLDELQVQDIMTPRTDIDCLPSGTTILEAAGAIVETGHSRLPIYKETRDNIIGIVHAKDMLSSLMEVELQTSPVDSIMSQPFFVPETKIASELLQEFRSRKNHLAIVVDEYGGTSGLATIEDLLEVIVGDIEDEHDAPKEEDIRPLEGGSYELSGRAYLEELEELGIHLESDEVDTIGGYLSLDAGHVPQKDEEFRIGGWIFTIADADAKQIHTVIARREEE</sequence>
<dbReference type="FunFam" id="3.10.580.10:FF:000002">
    <property type="entry name" value="Magnesium/cobalt efflux protein CorC"/>
    <property type="match status" value="1"/>
</dbReference>
<dbReference type="InterPro" id="IPR000644">
    <property type="entry name" value="CBS_dom"/>
</dbReference>
<dbReference type="Gene3D" id="3.30.465.10">
    <property type="match status" value="1"/>
</dbReference>
<dbReference type="InterPro" id="IPR046342">
    <property type="entry name" value="CBS_dom_sf"/>
</dbReference>
<evidence type="ECO:0000313" key="5">
    <source>
        <dbReference type="EMBL" id="HJD96735.1"/>
    </source>
</evidence>
<dbReference type="SUPFAM" id="SSF56176">
    <property type="entry name" value="FAD-binding/transporter-associated domain-like"/>
    <property type="match status" value="1"/>
</dbReference>
<dbReference type="PROSITE" id="PS51371">
    <property type="entry name" value="CBS"/>
    <property type="match status" value="2"/>
</dbReference>
<reference evidence="5" key="2">
    <citation type="submission" date="2021-09" db="EMBL/GenBank/DDBJ databases">
        <authorList>
            <person name="Gilroy R."/>
        </authorList>
    </citation>
    <scope>NUCLEOTIDE SEQUENCE</scope>
    <source>
        <strain evidence="5">ChiGjej2B2-19336</strain>
    </source>
</reference>
<gene>
    <name evidence="5" type="ORF">K8W16_03700</name>
</gene>
<dbReference type="EMBL" id="DYZA01000068">
    <property type="protein sequence ID" value="HJD96735.1"/>
    <property type="molecule type" value="Genomic_DNA"/>
</dbReference>
<dbReference type="SMART" id="SM00116">
    <property type="entry name" value="CBS"/>
    <property type="match status" value="2"/>
</dbReference>
<dbReference type="PANTHER" id="PTHR43099">
    <property type="entry name" value="UPF0053 PROTEIN YRKA"/>
    <property type="match status" value="1"/>
</dbReference>
<dbReference type="RefSeq" id="WP_304121252.1">
    <property type="nucleotide sequence ID" value="NZ_DYZA01000068.1"/>
</dbReference>
<dbReference type="InterPro" id="IPR051676">
    <property type="entry name" value="UPF0053_domain"/>
</dbReference>
<comment type="caution">
    <text evidence="5">The sequence shown here is derived from an EMBL/GenBank/DDBJ whole genome shotgun (WGS) entry which is preliminary data.</text>
</comment>
<dbReference type="SUPFAM" id="SSF54631">
    <property type="entry name" value="CBS-domain pair"/>
    <property type="match status" value="1"/>
</dbReference>